<sequence length="45" mass="5275">MLSENLENLVQKERQEGRQEERREAEQRALESGSLSEAQLYQPTL</sequence>
<protein>
    <submittedName>
        <fullName evidence="2">Uncharacterized protein</fullName>
    </submittedName>
</protein>
<dbReference type="Proteomes" id="UP000509761">
    <property type="component" value="Chromosome"/>
</dbReference>
<feature type="compositionally biased region" description="Basic and acidic residues" evidence="1">
    <location>
        <begin position="10"/>
        <end position="29"/>
    </location>
</feature>
<accession>A0A653VP03</accession>
<organism evidence="2 3">
    <name type="scientific">Vreelandella titanicae</name>
    <dbReference type="NCBI Taxonomy" id="664683"/>
    <lineage>
        <taxon>Bacteria</taxon>
        <taxon>Pseudomonadati</taxon>
        <taxon>Pseudomonadota</taxon>
        <taxon>Gammaproteobacteria</taxon>
        <taxon>Oceanospirillales</taxon>
        <taxon>Halomonadaceae</taxon>
        <taxon>Vreelandella</taxon>
    </lineage>
</organism>
<accession>A0A6N0YY16</accession>
<dbReference type="RefSeq" id="WP_162484071.1">
    <property type="nucleotide sequence ID" value="NZ_CBDIPO010000001.1"/>
</dbReference>
<evidence type="ECO:0000256" key="1">
    <source>
        <dbReference type="SAM" id="MobiDB-lite"/>
    </source>
</evidence>
<feature type="region of interest" description="Disordered" evidence="1">
    <location>
        <begin position="1"/>
        <end position="45"/>
    </location>
</feature>
<dbReference type="AlphaFoldDB" id="A0A653VP03"/>
<evidence type="ECO:0000313" key="3">
    <source>
        <dbReference type="Proteomes" id="UP000509761"/>
    </source>
</evidence>
<keyword evidence="3" id="KW-1185">Reference proteome</keyword>
<feature type="compositionally biased region" description="Polar residues" evidence="1">
    <location>
        <begin position="33"/>
        <end position="45"/>
    </location>
</feature>
<dbReference type="EMBL" id="CP054580">
    <property type="protein sequence ID" value="QKS24419.1"/>
    <property type="molecule type" value="Genomic_DNA"/>
</dbReference>
<name>A0A653VP03_9GAMM</name>
<evidence type="ECO:0000313" key="2">
    <source>
        <dbReference type="EMBL" id="QKS24419.1"/>
    </source>
</evidence>
<gene>
    <name evidence="2" type="ORF">FX987_02196</name>
</gene>
<reference evidence="2 3" key="1">
    <citation type="submission" date="2019-12" db="EMBL/GenBank/DDBJ databases">
        <title>Genome sequencing and assembly of endphytes of Porphyra tenera.</title>
        <authorList>
            <person name="Park J.M."/>
            <person name="Shin R."/>
            <person name="Jo S.H."/>
        </authorList>
    </citation>
    <scope>NUCLEOTIDE SEQUENCE [LARGE SCALE GENOMIC DNA]</scope>
    <source>
        <strain evidence="2 3">GPM3</strain>
    </source>
</reference>
<proteinExistence type="predicted"/>